<evidence type="ECO:0000256" key="1">
    <source>
        <dbReference type="ARBA" id="ARBA00000085"/>
    </source>
</evidence>
<organism evidence="11 12">
    <name type="scientific">Paenibacillus antri</name>
    <dbReference type="NCBI Taxonomy" id="2582848"/>
    <lineage>
        <taxon>Bacteria</taxon>
        <taxon>Bacillati</taxon>
        <taxon>Bacillota</taxon>
        <taxon>Bacilli</taxon>
        <taxon>Bacillales</taxon>
        <taxon>Paenibacillaceae</taxon>
        <taxon>Paenibacillus</taxon>
    </lineage>
</organism>
<feature type="transmembrane region" description="Helical" evidence="9">
    <location>
        <begin position="179"/>
        <end position="201"/>
    </location>
</feature>
<feature type="transmembrane region" description="Helical" evidence="9">
    <location>
        <begin position="365"/>
        <end position="384"/>
    </location>
</feature>
<dbReference type="GO" id="GO:0000155">
    <property type="term" value="F:phosphorelay sensor kinase activity"/>
    <property type="evidence" value="ECO:0007669"/>
    <property type="project" value="InterPro"/>
</dbReference>
<dbReference type="RefSeq" id="WP_138194441.1">
    <property type="nucleotide sequence ID" value="NZ_VCIW01000007.1"/>
</dbReference>
<keyword evidence="6 11" id="KW-0418">Kinase</keyword>
<keyword evidence="9" id="KW-0812">Transmembrane</keyword>
<dbReference type="InterPro" id="IPR004358">
    <property type="entry name" value="Sig_transdc_His_kin-like_C"/>
</dbReference>
<protein>
    <recommendedName>
        <fullName evidence="2">histidine kinase</fullName>
        <ecNumber evidence="2">2.7.13.3</ecNumber>
    </recommendedName>
</protein>
<evidence type="ECO:0000256" key="3">
    <source>
        <dbReference type="ARBA" id="ARBA00022553"/>
    </source>
</evidence>
<keyword evidence="9" id="KW-0472">Membrane</keyword>
<dbReference type="OrthoDB" id="9815750at2"/>
<keyword evidence="7" id="KW-0067">ATP-binding</keyword>
<dbReference type="PANTHER" id="PTHR43065:SF53">
    <property type="entry name" value="SPORULATION KINASE B"/>
    <property type="match status" value="1"/>
</dbReference>
<feature type="transmembrane region" description="Helical" evidence="9">
    <location>
        <begin position="336"/>
        <end position="359"/>
    </location>
</feature>
<reference evidence="11 12" key="1">
    <citation type="submission" date="2019-05" db="EMBL/GenBank/DDBJ databases">
        <authorList>
            <person name="Narsing Rao M.P."/>
            <person name="Li W.J."/>
        </authorList>
    </citation>
    <scope>NUCLEOTIDE SEQUENCE [LARGE SCALE GENOMIC DNA]</scope>
    <source>
        <strain evidence="11 12">SYSU_K30003</strain>
    </source>
</reference>
<dbReference type="GO" id="GO:0005524">
    <property type="term" value="F:ATP binding"/>
    <property type="evidence" value="ECO:0007669"/>
    <property type="project" value="UniProtKB-KW"/>
</dbReference>
<feature type="domain" description="Histidine kinase" evidence="10">
    <location>
        <begin position="423"/>
        <end position="627"/>
    </location>
</feature>
<name>A0A5R9GET7_9BACL</name>
<evidence type="ECO:0000313" key="11">
    <source>
        <dbReference type="EMBL" id="TLS51734.1"/>
    </source>
</evidence>
<dbReference type="InterPro" id="IPR005467">
    <property type="entry name" value="His_kinase_dom"/>
</dbReference>
<evidence type="ECO:0000256" key="8">
    <source>
        <dbReference type="ARBA" id="ARBA00023012"/>
    </source>
</evidence>
<evidence type="ECO:0000256" key="7">
    <source>
        <dbReference type="ARBA" id="ARBA00022840"/>
    </source>
</evidence>
<feature type="transmembrane region" description="Helical" evidence="9">
    <location>
        <begin position="238"/>
        <end position="261"/>
    </location>
</feature>
<dbReference type="EC" id="2.7.13.3" evidence="2"/>
<keyword evidence="5" id="KW-0547">Nucleotide-binding</keyword>
<dbReference type="PROSITE" id="PS50109">
    <property type="entry name" value="HIS_KIN"/>
    <property type="match status" value="1"/>
</dbReference>
<evidence type="ECO:0000259" key="10">
    <source>
        <dbReference type="PROSITE" id="PS50109"/>
    </source>
</evidence>
<evidence type="ECO:0000313" key="12">
    <source>
        <dbReference type="Proteomes" id="UP000309676"/>
    </source>
</evidence>
<dbReference type="Pfam" id="PF00512">
    <property type="entry name" value="HisKA"/>
    <property type="match status" value="1"/>
</dbReference>
<evidence type="ECO:0000256" key="6">
    <source>
        <dbReference type="ARBA" id="ARBA00022777"/>
    </source>
</evidence>
<dbReference type="SUPFAM" id="SSF47384">
    <property type="entry name" value="Homodimeric domain of signal transducing histidine kinase"/>
    <property type="match status" value="1"/>
</dbReference>
<sequence>MQTFRLPVVLLLLCGVVLVVWFGMPKAAQPIVPERTVTEWDVRWIDASEASGEPAVSDGPWHSATVSRPLTTIPDGAVGAWIRLTVPASSEWRSPGLYIQRLYGLDYTVYENGEAIFRASRGYDFERNIALVPLTANSAASEILIRIESKERAGIGSPVRVGAFDALSSDNVRAEMPNLLLGAAISFLGIVMLAITGLSLWKHRKQAAALSLFVLSTGMLIASYSSLPFYYYPELGRLLLFVFDAAMLVLFPSLFYFSIHLYEHSAAFFKKPVRWLIGYYLFCFLVLIAHLWVGESFYFFYKLFTFYILAPLIVLQLLVTIGLAFRNAFRGNRDSLILSSGILGLAISGIADLVLLSVLHRPHVFYLWKFGLVFLILSLVLVLVRRIAADYSTLLAYSRELELHSHHLQKTERMRVISDLAASIAHEIRNPLQVTRGFLQLLLRRADDDTKGHYTMAISELDRASVIISDFLTFARPEQDSVAPMDVKQELCNIETIMGPMVMLHGGTLRVQASDRLLMLGNVSKFKQAIINMIKNSIESFQEQGNIEVHAYAEGAEIVIRIADNGLGMDAEQIAKLGEPYFSTKTKGTGLGLMVTFRIIEVMKGTLEFRSEKGKGTEAIVRFPLIRLD</sequence>
<comment type="catalytic activity">
    <reaction evidence="1">
        <text>ATP + protein L-histidine = ADP + protein N-phospho-L-histidine.</text>
        <dbReference type="EC" id="2.7.13.3"/>
    </reaction>
</comment>
<dbReference type="SMART" id="SM00387">
    <property type="entry name" value="HATPase_c"/>
    <property type="match status" value="1"/>
</dbReference>
<keyword evidence="9" id="KW-1133">Transmembrane helix</keyword>
<dbReference type="Gene3D" id="3.30.565.10">
    <property type="entry name" value="Histidine kinase-like ATPase, C-terminal domain"/>
    <property type="match status" value="1"/>
</dbReference>
<evidence type="ECO:0000256" key="2">
    <source>
        <dbReference type="ARBA" id="ARBA00012438"/>
    </source>
</evidence>
<comment type="caution">
    <text evidence="11">The sequence shown here is derived from an EMBL/GenBank/DDBJ whole genome shotgun (WGS) entry which is preliminary data.</text>
</comment>
<dbReference type="Gene3D" id="1.10.287.130">
    <property type="match status" value="1"/>
</dbReference>
<keyword evidence="8" id="KW-0902">Two-component regulatory system</keyword>
<dbReference type="PANTHER" id="PTHR43065">
    <property type="entry name" value="SENSOR HISTIDINE KINASE"/>
    <property type="match status" value="1"/>
</dbReference>
<dbReference type="InterPro" id="IPR003661">
    <property type="entry name" value="HisK_dim/P_dom"/>
</dbReference>
<evidence type="ECO:0000256" key="4">
    <source>
        <dbReference type="ARBA" id="ARBA00022679"/>
    </source>
</evidence>
<dbReference type="Proteomes" id="UP000309676">
    <property type="component" value="Unassembled WGS sequence"/>
</dbReference>
<dbReference type="EMBL" id="VCIW01000007">
    <property type="protein sequence ID" value="TLS51734.1"/>
    <property type="molecule type" value="Genomic_DNA"/>
</dbReference>
<dbReference type="InterPro" id="IPR036890">
    <property type="entry name" value="HATPase_C_sf"/>
</dbReference>
<feature type="transmembrane region" description="Helical" evidence="9">
    <location>
        <begin position="299"/>
        <end position="324"/>
    </location>
</feature>
<evidence type="ECO:0000256" key="9">
    <source>
        <dbReference type="SAM" id="Phobius"/>
    </source>
</evidence>
<dbReference type="SUPFAM" id="SSF55874">
    <property type="entry name" value="ATPase domain of HSP90 chaperone/DNA topoisomerase II/histidine kinase"/>
    <property type="match status" value="1"/>
</dbReference>
<evidence type="ECO:0000256" key="5">
    <source>
        <dbReference type="ARBA" id="ARBA00022741"/>
    </source>
</evidence>
<keyword evidence="12" id="KW-1185">Reference proteome</keyword>
<dbReference type="PRINTS" id="PR00344">
    <property type="entry name" value="BCTRLSENSOR"/>
</dbReference>
<dbReference type="Pfam" id="PF02518">
    <property type="entry name" value="HATPase_c"/>
    <property type="match status" value="1"/>
</dbReference>
<feature type="transmembrane region" description="Helical" evidence="9">
    <location>
        <begin position="273"/>
        <end position="293"/>
    </location>
</feature>
<dbReference type="CDD" id="cd00082">
    <property type="entry name" value="HisKA"/>
    <property type="match status" value="1"/>
</dbReference>
<gene>
    <name evidence="11" type="ORF">FE782_12515</name>
</gene>
<dbReference type="AlphaFoldDB" id="A0A5R9GET7"/>
<dbReference type="InterPro" id="IPR036097">
    <property type="entry name" value="HisK_dim/P_sf"/>
</dbReference>
<dbReference type="InterPro" id="IPR003594">
    <property type="entry name" value="HATPase_dom"/>
</dbReference>
<keyword evidence="3" id="KW-0597">Phosphoprotein</keyword>
<dbReference type="SMART" id="SM00388">
    <property type="entry name" value="HisKA"/>
    <property type="match status" value="1"/>
</dbReference>
<keyword evidence="4" id="KW-0808">Transferase</keyword>
<accession>A0A5R9GET7</accession>
<proteinExistence type="predicted"/>
<feature type="transmembrane region" description="Helical" evidence="9">
    <location>
        <begin position="208"/>
        <end position="232"/>
    </location>
</feature>